<name>A0A1Q9H0X6_9GAMM</name>
<comment type="caution">
    <text evidence="1">The sequence shown here is derived from an EMBL/GenBank/DDBJ whole genome shotgun (WGS) entry which is preliminary data.</text>
</comment>
<organism evidence="1 2">
    <name type="scientific">Photobacterium proteolyticum</name>
    <dbReference type="NCBI Taxonomy" id="1903952"/>
    <lineage>
        <taxon>Bacteria</taxon>
        <taxon>Pseudomonadati</taxon>
        <taxon>Pseudomonadota</taxon>
        <taxon>Gammaproteobacteria</taxon>
        <taxon>Vibrionales</taxon>
        <taxon>Vibrionaceae</taxon>
        <taxon>Photobacterium</taxon>
    </lineage>
</organism>
<dbReference type="RefSeq" id="WP_075762083.1">
    <property type="nucleotide sequence ID" value="NZ_MJIL01000044.1"/>
</dbReference>
<evidence type="ECO:0000313" key="2">
    <source>
        <dbReference type="Proteomes" id="UP000186905"/>
    </source>
</evidence>
<dbReference type="OrthoDB" id="9820721at2"/>
<dbReference type="Proteomes" id="UP000186905">
    <property type="component" value="Unassembled WGS sequence"/>
</dbReference>
<reference evidence="1 2" key="1">
    <citation type="submission" date="2016-09" db="EMBL/GenBank/DDBJ databases">
        <title>Photobacterium proteolyticum sp. nov. a protease producing bacterium isolated from ocean sediments of Laizhou Bay.</title>
        <authorList>
            <person name="Li Y."/>
        </authorList>
    </citation>
    <scope>NUCLEOTIDE SEQUENCE [LARGE SCALE GENOMIC DNA]</scope>
    <source>
        <strain evidence="1 2">13-12</strain>
    </source>
</reference>
<dbReference type="AlphaFoldDB" id="A0A1Q9H0X6"/>
<gene>
    <name evidence="1" type="ORF">BIT28_07935</name>
</gene>
<keyword evidence="2" id="KW-1185">Reference proteome</keyword>
<protein>
    <submittedName>
        <fullName evidence="1">Uncharacterized protein</fullName>
    </submittedName>
</protein>
<sequence length="198" mass="22125">MFEPIIDDDKYAFAFIGPHWPSFINLKQCDPEVIHRLEKAPDKQGQFDLIFTLEKELSDNDPSDAYRLTIEDRTNHGASANFLTFASKDKNKVKQFILAIVQGLTQQQLIGVSVIDIQWALETGGRELSLMTVEAESKLKSTVNNALFVYTNNQGNINHFEATVQRVQESLTPNATLVAMIAPVEGPADAFRLTKVDA</sequence>
<proteinExistence type="predicted"/>
<evidence type="ECO:0000313" key="1">
    <source>
        <dbReference type="EMBL" id="OLQ81145.1"/>
    </source>
</evidence>
<dbReference type="EMBL" id="MJIL01000044">
    <property type="protein sequence ID" value="OLQ81145.1"/>
    <property type="molecule type" value="Genomic_DNA"/>
</dbReference>
<accession>A0A1Q9H0X6</accession>